<dbReference type="EMBL" id="JAAFYZ010000156">
    <property type="protein sequence ID" value="MBS2551800.1"/>
    <property type="molecule type" value="Genomic_DNA"/>
</dbReference>
<reference evidence="1 2" key="1">
    <citation type="submission" date="2020-02" db="EMBL/GenBank/DDBJ databases">
        <title>Acidophilic actinobacteria isolated from forest soil.</title>
        <authorList>
            <person name="Golinska P."/>
        </authorList>
    </citation>
    <scope>NUCLEOTIDE SEQUENCE [LARGE SCALE GENOMIC DNA]</scope>
    <source>
        <strain evidence="1 2">NL8</strain>
    </source>
</reference>
<protein>
    <submittedName>
        <fullName evidence="1">Uncharacterized protein</fullName>
    </submittedName>
</protein>
<name>A0ABS5L0N2_9ACTN</name>
<dbReference type="RefSeq" id="WP_212016775.1">
    <property type="nucleotide sequence ID" value="NZ_JAAFYZ010000156.1"/>
</dbReference>
<keyword evidence="2" id="KW-1185">Reference proteome</keyword>
<accession>A0ABS5L0N2</accession>
<organism evidence="1 2">
    <name type="scientific">Catenulispora pinistramenti</name>
    <dbReference type="NCBI Taxonomy" id="2705254"/>
    <lineage>
        <taxon>Bacteria</taxon>
        <taxon>Bacillati</taxon>
        <taxon>Actinomycetota</taxon>
        <taxon>Actinomycetes</taxon>
        <taxon>Catenulisporales</taxon>
        <taxon>Catenulisporaceae</taxon>
        <taxon>Catenulispora</taxon>
    </lineage>
</organism>
<comment type="caution">
    <text evidence="1">The sequence shown here is derived from an EMBL/GenBank/DDBJ whole genome shotgun (WGS) entry which is preliminary data.</text>
</comment>
<evidence type="ECO:0000313" key="1">
    <source>
        <dbReference type="EMBL" id="MBS2551800.1"/>
    </source>
</evidence>
<gene>
    <name evidence="1" type="ORF">KGQ19_33535</name>
</gene>
<sequence>MSEDPESLPLNFDHRFQLWSYSKSHRTLVMRGRPGEAYDEYVDIVFMDVLGMKLASGYSRLTVSAADDPSEMDELLRAPERYSRGFINVEVSDGDTKGFVVCKRVTVRRGTGWQEEKGR</sequence>
<evidence type="ECO:0000313" key="2">
    <source>
        <dbReference type="Proteomes" id="UP000730482"/>
    </source>
</evidence>
<proteinExistence type="predicted"/>
<dbReference type="Proteomes" id="UP000730482">
    <property type="component" value="Unassembled WGS sequence"/>
</dbReference>